<protein>
    <submittedName>
        <fullName evidence="6">FAD-dependent oxidoreductase</fullName>
    </submittedName>
</protein>
<evidence type="ECO:0000313" key="6">
    <source>
        <dbReference type="EMBL" id="MBD1421798.1"/>
    </source>
</evidence>
<keyword evidence="7" id="KW-1185">Reference proteome</keyword>
<organism evidence="6 7">
    <name type="scientific">Sphingobacterium chuzhouense</name>
    <dbReference type="NCBI Taxonomy" id="1742264"/>
    <lineage>
        <taxon>Bacteria</taxon>
        <taxon>Pseudomonadati</taxon>
        <taxon>Bacteroidota</taxon>
        <taxon>Sphingobacteriia</taxon>
        <taxon>Sphingobacteriales</taxon>
        <taxon>Sphingobacteriaceae</taxon>
        <taxon>Sphingobacterium</taxon>
    </lineage>
</organism>
<dbReference type="Pfam" id="PF12831">
    <property type="entry name" value="FAD_oxidored"/>
    <property type="match status" value="1"/>
</dbReference>
<dbReference type="EMBL" id="JACNYL010000002">
    <property type="protein sequence ID" value="MBD1421798.1"/>
    <property type="molecule type" value="Genomic_DNA"/>
</dbReference>
<dbReference type="SUPFAM" id="SSF51905">
    <property type="entry name" value="FAD/NAD(P)-binding domain"/>
    <property type="match status" value="1"/>
</dbReference>
<evidence type="ECO:0000256" key="5">
    <source>
        <dbReference type="ARBA" id="ARBA00023014"/>
    </source>
</evidence>
<keyword evidence="2" id="KW-0479">Metal-binding</keyword>
<dbReference type="RefSeq" id="WP_190313514.1">
    <property type="nucleotide sequence ID" value="NZ_JACNYL010000002.1"/>
</dbReference>
<keyword evidence="5" id="KW-0411">Iron-sulfur</keyword>
<accession>A0ABR7XRK0</accession>
<name>A0ABR7XRK0_9SPHI</name>
<evidence type="ECO:0000256" key="3">
    <source>
        <dbReference type="ARBA" id="ARBA00023002"/>
    </source>
</evidence>
<proteinExistence type="predicted"/>
<dbReference type="InterPro" id="IPR039650">
    <property type="entry name" value="HdrA-like"/>
</dbReference>
<dbReference type="InterPro" id="IPR036188">
    <property type="entry name" value="FAD/NAD-bd_sf"/>
</dbReference>
<reference evidence="6 7" key="1">
    <citation type="submission" date="2020-08" db="EMBL/GenBank/DDBJ databases">
        <title>Sphingobacterium sp. DN00404 isolated from aquaculture water.</title>
        <authorList>
            <person name="Zhang M."/>
        </authorList>
    </citation>
    <scope>NUCLEOTIDE SEQUENCE [LARGE SCALE GENOMIC DNA]</scope>
    <source>
        <strain evidence="6 7">KCTC 42746</strain>
    </source>
</reference>
<sequence length="541" mass="60960">MKIFLTGTLIFFSLLNTIAQKRYDVVIYGGTPAGVAAAIQSSRMGLKVALLEPGDHLGGMLVEGLGGSDIDNHLPFQNSVAVGGIALEFYQRIAKAYQRDAAFEQMIRHGEKDPDLWRFESSVAEKIIKDWVAEENIDVFYRHPLGEEKDAVVKHESRIRTIRTTDGKVMEAEIFIDATVEGDLLAAAGVSYTIGREANSLYKETRNGIRAETTHAQFEVKVDPYVIEGDPNSGLIATVQDEPLGEPGSGDHRIQAYCFRMCLTQDDNNKIPFTKPANYNRDNYTIYLRYLKAGGKLYTPVKGLPNGKTDMGAWHDLSHNLYGMNHGYPDGSYSQRKEILQYHRDFTQGLFYFFANDPEIKTLDPDFQQKWASWGLTKDEFTDNDGWPRMFYVRDARRMVSDYVITEHHVRKDNPEPVPDPIAVAFWPPDVHSVRRIVKDGYAYNEGFVFGGDFWQPLPISYRALVPKAEECQNLLAPSCPSSSHIAYGAIRLEWTFMALGQAAATAAKIALKNKLSVQEVEYDAIKEILLHDGQVLQLKR</sequence>
<evidence type="ECO:0000313" key="7">
    <source>
        <dbReference type="Proteomes" id="UP000651112"/>
    </source>
</evidence>
<comment type="caution">
    <text evidence="6">The sequence shown here is derived from an EMBL/GenBank/DDBJ whole genome shotgun (WGS) entry which is preliminary data.</text>
</comment>
<evidence type="ECO:0000256" key="2">
    <source>
        <dbReference type="ARBA" id="ARBA00022723"/>
    </source>
</evidence>
<dbReference type="PANTHER" id="PTHR43498">
    <property type="entry name" value="FERREDOXIN:COB-COM HETERODISULFIDE REDUCTASE SUBUNIT A"/>
    <property type="match status" value="1"/>
</dbReference>
<dbReference type="Proteomes" id="UP000651112">
    <property type="component" value="Unassembled WGS sequence"/>
</dbReference>
<dbReference type="Gene3D" id="3.50.50.60">
    <property type="entry name" value="FAD/NAD(P)-binding domain"/>
    <property type="match status" value="1"/>
</dbReference>
<evidence type="ECO:0000256" key="4">
    <source>
        <dbReference type="ARBA" id="ARBA00023004"/>
    </source>
</evidence>
<keyword evidence="1" id="KW-0004">4Fe-4S</keyword>
<gene>
    <name evidence="6" type="ORF">H8B21_09490</name>
</gene>
<keyword evidence="4" id="KW-0408">Iron</keyword>
<dbReference type="PANTHER" id="PTHR43498:SF1">
    <property type="entry name" value="COB--COM HETERODISULFIDE REDUCTASE IRON-SULFUR SUBUNIT A"/>
    <property type="match status" value="1"/>
</dbReference>
<evidence type="ECO:0000256" key="1">
    <source>
        <dbReference type="ARBA" id="ARBA00022485"/>
    </source>
</evidence>
<keyword evidence="3" id="KW-0560">Oxidoreductase</keyword>